<sequence>MTPSMSTETQAAVLATAAPLGALQLSASDWEQGFLLPEGPTSIGAGPKCDLRLDAPGLKPLHCVVVLADGAATVRRWSPGTKLNGSTFTEAPLHAGDCLSIGPVDLHLLPVESSGAGYEVETSAGADLFADGPNVGDDDLNLSEHNESTADDSDNATLVADQLATEESGLQAAEPAGLLEHLAFEDADEVGEEAAYAEELAAPTYDSEKATQDEPSLAEHPLDSGAEESVTDEPSATDEQHDLQPEKSDDSEAEGTKDTAITPPGASVSPVPPHLLKPWEDANRESAAAAEEAEETDEAACPAEDEATDAEVSTDTHHLVTVPEGVEPEPTGEGADEAAESNDDCPAGTEDPDRFEFYTDVNWKSVEAVAAQASGHAGLEAGDGIPTPHPIDLASMLRGQERLTAVRSRAKRLVESLRAERQRAAETTDQLSHYIERCEELSACVDELRATLADRDAQYASLEAEKAALDGELDGLRQKVESQDAVNQELRDQLAEQAEKIASLSAAIESWEAERESLAGELSAAQEQLRQRAEEAAVQADEAELPEPSDDAAEAGVPSEAAASDASIEPSDADWSVSSEATEPPTVSEVRETEDTPEPTPTEANSDEWLAALPGASTESTEPTAETPAEDEEAAFLGGKTTPIRSGGEEFGAKFATHEPVATEEEESQGGADEVEPVDWRLSGGDADSVSDAGAEQSEEESPLSGMWDVAAKADEPATTATPAIDPAGMWDIERTTTEEPQEQEPAAEESDSGVAEEGSGMLPLAQSPPEESVSESEEQLHAPSWEVPVPPQSDATDNDPALNSAATVAEQVSDDGEQVCQEEGDPAGPRSASPIPDWLMDDSDDEEEPEGHGPAAEADETPTAAFEAPKSFVEQYAHLLPAEDGPDAEQQSMPEPAPAVPAPEPAAESADPDEEDIDAYMSRLMERMRGGINTAPEATEKPAASREQQQAVEPTPTPEAPAPAKQPIMSLDEIKRSVQPEQSTDMASLRRLANDSARQAIGVAASKHSREQSIANLVIASIAMASGGYLIASAPAVFSTQLVGGAFALLLAGVWVFRSLAHLLQSVRTGGSDGALQERLNAEKLPINK</sequence>
<feature type="compositionally biased region" description="Acidic residues" evidence="1">
    <location>
        <begin position="541"/>
        <end position="553"/>
    </location>
</feature>
<gene>
    <name evidence="3" type="primary">smc_2</name>
    <name evidence="3" type="ORF">KOR34_09410</name>
</gene>
<dbReference type="Pfam" id="PF00498">
    <property type="entry name" value="FHA"/>
    <property type="match status" value="1"/>
</dbReference>
<keyword evidence="4" id="KW-1185">Reference proteome</keyword>
<feature type="compositionally biased region" description="Pro residues" evidence="1">
    <location>
        <begin position="896"/>
        <end position="905"/>
    </location>
</feature>
<feature type="compositionally biased region" description="Acidic residues" evidence="1">
    <location>
        <begin position="662"/>
        <end position="677"/>
    </location>
</feature>
<protein>
    <submittedName>
        <fullName evidence="3">Chromosome partition protein Smc</fullName>
    </submittedName>
</protein>
<dbReference type="SUPFAM" id="SSF49879">
    <property type="entry name" value="SMAD/FHA domain"/>
    <property type="match status" value="1"/>
</dbReference>
<feature type="compositionally biased region" description="Low complexity" evidence="1">
    <location>
        <begin position="853"/>
        <end position="870"/>
    </location>
</feature>
<evidence type="ECO:0000259" key="2">
    <source>
        <dbReference type="Pfam" id="PF00498"/>
    </source>
</evidence>
<feature type="compositionally biased region" description="Acidic residues" evidence="1">
    <location>
        <begin position="840"/>
        <end position="850"/>
    </location>
</feature>
<feature type="compositionally biased region" description="Acidic residues" evidence="1">
    <location>
        <begin position="334"/>
        <end position="343"/>
    </location>
</feature>
<feature type="compositionally biased region" description="Low complexity" evidence="1">
    <location>
        <begin position="554"/>
        <end position="564"/>
    </location>
</feature>
<evidence type="ECO:0000313" key="3">
    <source>
        <dbReference type="EMBL" id="TWT36042.1"/>
    </source>
</evidence>
<feature type="region of interest" description="Disordered" evidence="1">
    <location>
        <begin position="202"/>
        <end position="350"/>
    </location>
</feature>
<dbReference type="Gene3D" id="2.60.200.20">
    <property type="match status" value="1"/>
</dbReference>
<feature type="region of interest" description="Disordered" evidence="1">
    <location>
        <begin position="937"/>
        <end position="969"/>
    </location>
</feature>
<feature type="compositionally biased region" description="Low complexity" evidence="1">
    <location>
        <begin position="717"/>
        <end position="728"/>
    </location>
</feature>
<feature type="domain" description="FHA" evidence="2">
    <location>
        <begin position="41"/>
        <end position="102"/>
    </location>
</feature>
<organism evidence="3 4">
    <name type="scientific">Posidoniimonas corsicana</name>
    <dbReference type="NCBI Taxonomy" id="1938618"/>
    <lineage>
        <taxon>Bacteria</taxon>
        <taxon>Pseudomonadati</taxon>
        <taxon>Planctomycetota</taxon>
        <taxon>Planctomycetia</taxon>
        <taxon>Pirellulales</taxon>
        <taxon>Lacipirellulaceae</taxon>
        <taxon>Posidoniimonas</taxon>
    </lineage>
</organism>
<reference evidence="3 4" key="1">
    <citation type="submission" date="2019-02" db="EMBL/GenBank/DDBJ databases">
        <title>Deep-cultivation of Planctomycetes and their phenomic and genomic characterization uncovers novel biology.</title>
        <authorList>
            <person name="Wiegand S."/>
            <person name="Jogler M."/>
            <person name="Boedeker C."/>
            <person name="Pinto D."/>
            <person name="Vollmers J."/>
            <person name="Rivas-Marin E."/>
            <person name="Kohn T."/>
            <person name="Peeters S.H."/>
            <person name="Heuer A."/>
            <person name="Rast P."/>
            <person name="Oberbeckmann S."/>
            <person name="Bunk B."/>
            <person name="Jeske O."/>
            <person name="Meyerdierks A."/>
            <person name="Storesund J.E."/>
            <person name="Kallscheuer N."/>
            <person name="Luecker S."/>
            <person name="Lage O.M."/>
            <person name="Pohl T."/>
            <person name="Merkel B.J."/>
            <person name="Hornburger P."/>
            <person name="Mueller R.-W."/>
            <person name="Bruemmer F."/>
            <person name="Labrenz M."/>
            <person name="Spormann A.M."/>
            <person name="Op Den Camp H."/>
            <person name="Overmann J."/>
            <person name="Amann R."/>
            <person name="Jetten M.S.M."/>
            <person name="Mascher T."/>
            <person name="Medema M.H."/>
            <person name="Devos D.P."/>
            <person name="Kaster A.-K."/>
            <person name="Ovreas L."/>
            <person name="Rohde M."/>
            <person name="Galperin M.Y."/>
            <person name="Jogler C."/>
        </authorList>
    </citation>
    <scope>NUCLEOTIDE SEQUENCE [LARGE SCALE GENOMIC DNA]</scope>
    <source>
        <strain evidence="3 4">KOR34</strain>
    </source>
</reference>
<feature type="region of interest" description="Disordered" evidence="1">
    <location>
        <begin position="531"/>
        <end position="920"/>
    </location>
</feature>
<feature type="compositionally biased region" description="Acidic residues" evidence="1">
    <location>
        <begin position="291"/>
        <end position="309"/>
    </location>
</feature>
<feature type="compositionally biased region" description="Basic and acidic residues" evidence="1">
    <location>
        <begin position="238"/>
        <end position="257"/>
    </location>
</feature>
<comment type="caution">
    <text evidence="3">The sequence shown here is derived from an EMBL/GenBank/DDBJ whole genome shotgun (WGS) entry which is preliminary data.</text>
</comment>
<dbReference type="InterPro" id="IPR008984">
    <property type="entry name" value="SMAD_FHA_dom_sf"/>
</dbReference>
<feature type="compositionally biased region" description="Low complexity" evidence="1">
    <location>
        <begin position="320"/>
        <end position="333"/>
    </location>
</feature>
<dbReference type="InterPro" id="IPR000253">
    <property type="entry name" value="FHA_dom"/>
</dbReference>
<evidence type="ECO:0000313" key="4">
    <source>
        <dbReference type="Proteomes" id="UP000316714"/>
    </source>
</evidence>
<dbReference type="AlphaFoldDB" id="A0A5C5VEA7"/>
<dbReference type="Gene3D" id="1.10.287.1490">
    <property type="match status" value="1"/>
</dbReference>
<evidence type="ECO:0000256" key="1">
    <source>
        <dbReference type="SAM" id="MobiDB-lite"/>
    </source>
</evidence>
<dbReference type="CDD" id="cd00060">
    <property type="entry name" value="FHA"/>
    <property type="match status" value="1"/>
</dbReference>
<feature type="region of interest" description="Disordered" evidence="1">
    <location>
        <begin position="135"/>
        <end position="154"/>
    </location>
</feature>
<dbReference type="EMBL" id="SIHJ01000001">
    <property type="protein sequence ID" value="TWT36042.1"/>
    <property type="molecule type" value="Genomic_DNA"/>
</dbReference>
<proteinExistence type="predicted"/>
<name>A0A5C5VEA7_9BACT</name>
<feature type="compositionally biased region" description="Low complexity" evidence="1">
    <location>
        <begin position="616"/>
        <end position="627"/>
    </location>
</feature>
<feature type="compositionally biased region" description="Acidic residues" evidence="1">
    <location>
        <begin position="740"/>
        <end position="752"/>
    </location>
</feature>
<accession>A0A5C5VEA7</accession>
<feature type="compositionally biased region" description="Acidic residues" evidence="1">
    <location>
        <begin position="813"/>
        <end position="826"/>
    </location>
</feature>
<dbReference type="Proteomes" id="UP000316714">
    <property type="component" value="Unassembled WGS sequence"/>
</dbReference>